<protein>
    <recommendedName>
        <fullName evidence="4">K Homology domain-containing protein</fullName>
    </recommendedName>
</protein>
<feature type="region of interest" description="Disordered" evidence="3">
    <location>
        <begin position="1"/>
        <end position="46"/>
    </location>
</feature>
<feature type="domain" description="K Homology" evidence="4">
    <location>
        <begin position="901"/>
        <end position="978"/>
    </location>
</feature>
<dbReference type="Proteomes" id="UP001212997">
    <property type="component" value="Unassembled WGS sequence"/>
</dbReference>
<evidence type="ECO:0000259" key="4">
    <source>
        <dbReference type="SMART" id="SM00322"/>
    </source>
</evidence>
<dbReference type="CDD" id="cd22448">
    <property type="entry name" value="KH-I_ScSCP160_rpt3"/>
    <property type="match status" value="1"/>
</dbReference>
<dbReference type="SMART" id="SM00322">
    <property type="entry name" value="KH"/>
    <property type="match status" value="9"/>
</dbReference>
<organism evidence="5 6">
    <name type="scientific">Meripilus lineatus</name>
    <dbReference type="NCBI Taxonomy" id="2056292"/>
    <lineage>
        <taxon>Eukaryota</taxon>
        <taxon>Fungi</taxon>
        <taxon>Dikarya</taxon>
        <taxon>Basidiomycota</taxon>
        <taxon>Agaricomycotina</taxon>
        <taxon>Agaricomycetes</taxon>
        <taxon>Polyporales</taxon>
        <taxon>Meripilaceae</taxon>
        <taxon>Meripilus</taxon>
    </lineage>
</organism>
<evidence type="ECO:0000256" key="2">
    <source>
        <dbReference type="PROSITE-ProRule" id="PRU00117"/>
    </source>
</evidence>
<keyword evidence="1" id="KW-0677">Repeat</keyword>
<keyword evidence="6" id="KW-1185">Reference proteome</keyword>
<dbReference type="InterPro" id="IPR004087">
    <property type="entry name" value="KH_dom"/>
</dbReference>
<dbReference type="PROSITE" id="PS50084">
    <property type="entry name" value="KH_TYPE_1"/>
    <property type="match status" value="7"/>
</dbReference>
<proteinExistence type="predicted"/>
<evidence type="ECO:0000313" key="6">
    <source>
        <dbReference type="Proteomes" id="UP001212997"/>
    </source>
</evidence>
<feature type="domain" description="K Homology" evidence="4">
    <location>
        <begin position="743"/>
        <end position="822"/>
    </location>
</feature>
<dbReference type="AlphaFoldDB" id="A0AAD5UZ82"/>
<feature type="domain" description="K Homology" evidence="4">
    <location>
        <begin position="982"/>
        <end position="1067"/>
    </location>
</feature>
<keyword evidence="2" id="KW-0694">RNA-binding</keyword>
<feature type="compositionally biased region" description="Low complexity" evidence="3">
    <location>
        <begin position="25"/>
        <end position="38"/>
    </location>
</feature>
<feature type="domain" description="K Homology" evidence="4">
    <location>
        <begin position="827"/>
        <end position="897"/>
    </location>
</feature>
<feature type="domain" description="K Homology" evidence="4">
    <location>
        <begin position="84"/>
        <end position="159"/>
    </location>
</feature>
<feature type="compositionally biased region" description="Polar residues" evidence="3">
    <location>
        <begin position="203"/>
        <end position="224"/>
    </location>
</feature>
<dbReference type="EMBL" id="JANAWD010000400">
    <property type="protein sequence ID" value="KAJ3480043.1"/>
    <property type="molecule type" value="Genomic_DNA"/>
</dbReference>
<evidence type="ECO:0000256" key="3">
    <source>
        <dbReference type="SAM" id="MobiDB-lite"/>
    </source>
</evidence>
<dbReference type="Gene3D" id="3.30.1370.10">
    <property type="entry name" value="K Homology domain, type 1"/>
    <property type="match status" value="8"/>
</dbReference>
<dbReference type="CDD" id="cd00105">
    <property type="entry name" value="KH-I"/>
    <property type="match status" value="2"/>
</dbReference>
<sequence length="1267" mass="136539">MTFSAAADLQRRHELEGAPDPFPAIPDSAPVAPAPSSSGQLNTDSAEAFPSLAPSAASNVNKTAAPAWGAAGAPRIKAAVSKQHQVSETFTIPAVDLSTAGKDGKPTTLGEVIRKVNAQHKVKVEASTNQKIRQTTFHVKAETQKELDKAKRSLLSLLSPVVSLVINAPVSLIPVIIGTKGANLKQIRDRTNVKVDIPPRASIPTNGDNANGNSQAPSGTSTPLPTVVGEDEEPTVPITITGPQPLAREAQAMIQETIASRPSYTTSRYRDIPDHVLPFLLPHRESFIRAAGTTTVNITLDKATNEIIVHGEREGVTKSIESIKSAVEYFTKEVVNAQITLPKRQHRLLTGPAADEIMAQTKCAVIIAKTEDPSEQVTIWGRSVNLGNGIGAVMNKANSAYIHEFPLPGPISTSRQILSYMINVGFPDTLNANHPGVSVYTPHPNIVAQASVLNVDLVGDKPAVDAAVRKVSELIGKLYGGTKDVTIDWMVQSLINSPKNAEKIKAFHAEENVSVFFPPESAQQSSVLLVYDPTSPNASPSPIDKAKSLEDVEKVLLKMAKDAADVKSETLSIPKKWHDAITGVNNATLDKYVSLMMIKVVGDTQTLLVKFGKDVGDGASEDVVLVRGVRTEVDRVVEEIHKIVEDAKEDERLSGFSVEFDIGKEYVGRIVGAQGAGVNKLRDTLNVRVYFQDEQPEEKEEKTAKKKKAAPPAQKAKVKIVGRQEKVEEAKKYILTQVERMADETSEILKIPHQYHSSLIGQHGKYVIRLEEKYGVKITFPRDSAENGEGKTREHIKPDEVLVKGGKKGVAHAKSELLDAVEFEKENNVQIKFTVPTRSVARILGKAGATINDIKVRTGAQIDVDKASDDTSITNVSVRGTKAAIAEAKAAILEIADQVAEETTDMITIENRFHRTLIGAGGQGLRELIAKVGGPTDPKIQAGLVRFPRQGEPSDEVRLRGEPKLVAKLKEELEKAAATLRDRVILGVEVPAIQHRALIGRGGQHLNDLQNRTGTQVQFPGSRSYHSVGEPENTEDLADVDPANIVKVSGPRAACEKAVEELKASIKPPPAEAITSTITVPLKYHHAVTQQGNFFRNLRSFGVQVEQSRLPQKPAVPPHPEPQGGASEARIDDPDGDAASAGVQWQVVPNYQDAEDGDSEWTFKAKDQASLDRALKAAEDAIAHAKEMSHVGFLTLGDRSSFPRIVGAKGSNVARLRAESGADITVSREDSTIVIVGSEAAIDIAKESILRTANSPGGGPRRGPRRD</sequence>
<evidence type="ECO:0000313" key="5">
    <source>
        <dbReference type="EMBL" id="KAJ3480043.1"/>
    </source>
</evidence>
<dbReference type="SUPFAM" id="SSF54791">
    <property type="entry name" value="Eukaryotic type KH-domain (KH-domain type I)"/>
    <property type="match status" value="6"/>
</dbReference>
<feature type="domain" description="K Homology" evidence="4">
    <location>
        <begin position="160"/>
        <end position="259"/>
    </location>
</feature>
<feature type="domain" description="K Homology" evidence="4">
    <location>
        <begin position="654"/>
        <end position="739"/>
    </location>
</feature>
<dbReference type="GO" id="GO:0003723">
    <property type="term" value="F:RNA binding"/>
    <property type="evidence" value="ECO:0007669"/>
    <property type="project" value="UniProtKB-UniRule"/>
</dbReference>
<feature type="domain" description="K Homology" evidence="4">
    <location>
        <begin position="1185"/>
        <end position="1254"/>
    </location>
</feature>
<feature type="region of interest" description="Disordered" evidence="3">
    <location>
        <begin position="1106"/>
        <end position="1139"/>
    </location>
</feature>
<feature type="domain" description="K Homology" evidence="4">
    <location>
        <begin position="565"/>
        <end position="645"/>
    </location>
</feature>
<feature type="region of interest" description="Disordered" evidence="3">
    <location>
        <begin position="197"/>
        <end position="231"/>
    </location>
</feature>
<accession>A0AAD5UZ82</accession>
<name>A0AAD5UZ82_9APHY</name>
<comment type="caution">
    <text evidence="5">The sequence shown here is derived from an EMBL/GenBank/DDBJ whole genome shotgun (WGS) entry which is preliminary data.</text>
</comment>
<dbReference type="Pfam" id="PF00013">
    <property type="entry name" value="KH_1"/>
    <property type="match status" value="6"/>
</dbReference>
<evidence type="ECO:0000256" key="1">
    <source>
        <dbReference type="ARBA" id="ARBA00022737"/>
    </source>
</evidence>
<dbReference type="PANTHER" id="PTHR10288">
    <property type="entry name" value="KH DOMAIN CONTAINING RNA BINDING PROTEIN"/>
    <property type="match status" value="1"/>
</dbReference>
<dbReference type="InterPro" id="IPR004088">
    <property type="entry name" value="KH_dom_type_1"/>
</dbReference>
<gene>
    <name evidence="5" type="ORF">NLI96_g8642</name>
</gene>
<dbReference type="InterPro" id="IPR036612">
    <property type="entry name" value="KH_dom_type_1_sf"/>
</dbReference>
<reference evidence="5" key="1">
    <citation type="submission" date="2022-07" db="EMBL/GenBank/DDBJ databases">
        <title>Genome Sequence of Physisporinus lineatus.</title>
        <authorList>
            <person name="Buettner E."/>
        </authorList>
    </citation>
    <scope>NUCLEOTIDE SEQUENCE</scope>
    <source>
        <strain evidence="5">VT162</strain>
    </source>
</reference>